<feature type="domain" description="Alanyl-transfer RNA synthetases family profile" evidence="10">
    <location>
        <begin position="1"/>
        <end position="266"/>
    </location>
</feature>
<dbReference type="GO" id="GO:0002161">
    <property type="term" value="F:aminoacyl-tRNA deacylase activity"/>
    <property type="evidence" value="ECO:0007669"/>
    <property type="project" value="TreeGrafter"/>
</dbReference>
<dbReference type="GO" id="GO:0000049">
    <property type="term" value="F:tRNA binding"/>
    <property type="evidence" value="ECO:0007669"/>
    <property type="project" value="UniProtKB-KW"/>
</dbReference>
<dbReference type="InterPro" id="IPR002318">
    <property type="entry name" value="Ala-tRNA-lgiase_IIc"/>
</dbReference>
<protein>
    <recommendedName>
        <fullName evidence="2">alanine--tRNA ligase</fullName>
        <ecNumber evidence="2">6.1.1.7</ecNumber>
    </recommendedName>
</protein>
<dbReference type="GO" id="GO:0006419">
    <property type="term" value="P:alanyl-tRNA aminoacylation"/>
    <property type="evidence" value="ECO:0007669"/>
    <property type="project" value="InterPro"/>
</dbReference>
<gene>
    <name evidence="11" type="ORF">METZ01_LOCUS430414</name>
</gene>
<keyword evidence="5" id="KW-0547">Nucleotide-binding</keyword>
<organism evidence="11">
    <name type="scientific">marine metagenome</name>
    <dbReference type="NCBI Taxonomy" id="408172"/>
    <lineage>
        <taxon>unclassified sequences</taxon>
        <taxon>metagenomes</taxon>
        <taxon>ecological metagenomes</taxon>
    </lineage>
</organism>
<keyword evidence="8" id="KW-0648">Protein biosynthesis</keyword>
<keyword evidence="9" id="KW-0030">Aminoacyl-tRNA synthetase</keyword>
<dbReference type="InterPro" id="IPR018165">
    <property type="entry name" value="Ala-tRNA-synth_IIc_core"/>
</dbReference>
<reference evidence="11" key="1">
    <citation type="submission" date="2018-05" db="EMBL/GenBank/DDBJ databases">
        <authorList>
            <person name="Lanie J.A."/>
            <person name="Ng W.-L."/>
            <person name="Kazmierczak K.M."/>
            <person name="Andrzejewski T.M."/>
            <person name="Davidsen T.M."/>
            <person name="Wayne K.J."/>
            <person name="Tettelin H."/>
            <person name="Glass J.I."/>
            <person name="Rusch D."/>
            <person name="Podicherti R."/>
            <person name="Tsui H.-C.T."/>
            <person name="Winkler M.E."/>
        </authorList>
    </citation>
    <scope>NUCLEOTIDE SEQUENCE</scope>
</reference>
<sequence length="266" mass="30585">PSEDPSLLLTNSGMAQFKSYFSGEKKPPNKRITTAQKCFRTTDIEEVGDDTHLTFFEMLGNFSFGDYFKNEACAWALEYMTEVLKFDINRLFFTIYNEDDEAKQIWLDLGISEKYIYKFGDEDNWWGPAGEEGPCGPCSEIHYYQGDLNNLNFNDPNWGPNLHEDFIELYNLVFTQFYRDIDSKDTPLPFNNIDTGMGLERTLAVLTNNKTVYKTDVFSKHLSDIKYDISSKSLSRKDIEIVKRIIAEHGRSASFLIGDGVIPENT</sequence>
<evidence type="ECO:0000256" key="2">
    <source>
        <dbReference type="ARBA" id="ARBA00013168"/>
    </source>
</evidence>
<keyword evidence="7" id="KW-0694">RNA-binding</keyword>
<dbReference type="GO" id="GO:0004813">
    <property type="term" value="F:alanine-tRNA ligase activity"/>
    <property type="evidence" value="ECO:0007669"/>
    <property type="project" value="UniProtKB-EC"/>
</dbReference>
<evidence type="ECO:0000256" key="1">
    <source>
        <dbReference type="ARBA" id="ARBA00008226"/>
    </source>
</evidence>
<comment type="similarity">
    <text evidence="1">Belongs to the class-II aminoacyl-tRNA synthetase family.</text>
</comment>
<name>A0A382Y355_9ZZZZ</name>
<dbReference type="EC" id="6.1.1.7" evidence="2"/>
<feature type="non-terminal residue" evidence="11">
    <location>
        <position position="266"/>
    </location>
</feature>
<dbReference type="Gene3D" id="3.30.930.10">
    <property type="entry name" value="Bira Bifunctional Protein, Domain 2"/>
    <property type="match status" value="1"/>
</dbReference>
<dbReference type="InterPro" id="IPR018164">
    <property type="entry name" value="Ala-tRNA-synth_IIc_N"/>
</dbReference>
<evidence type="ECO:0000256" key="9">
    <source>
        <dbReference type="ARBA" id="ARBA00023146"/>
    </source>
</evidence>
<dbReference type="Pfam" id="PF01411">
    <property type="entry name" value="tRNA-synt_2c"/>
    <property type="match status" value="1"/>
</dbReference>
<dbReference type="SUPFAM" id="SSF101353">
    <property type="entry name" value="Putative anticodon-binding domain of alanyl-tRNA synthetase (AlaRS)"/>
    <property type="match status" value="1"/>
</dbReference>
<keyword evidence="3" id="KW-0820">tRNA-binding</keyword>
<dbReference type="PANTHER" id="PTHR11777:SF9">
    <property type="entry name" value="ALANINE--TRNA LIGASE, CYTOPLASMIC"/>
    <property type="match status" value="1"/>
</dbReference>
<keyword evidence="4" id="KW-0436">Ligase</keyword>
<dbReference type="InterPro" id="IPR050058">
    <property type="entry name" value="Ala-tRNA_ligase"/>
</dbReference>
<dbReference type="PRINTS" id="PR00980">
    <property type="entry name" value="TRNASYNTHALA"/>
</dbReference>
<evidence type="ECO:0000256" key="7">
    <source>
        <dbReference type="ARBA" id="ARBA00022884"/>
    </source>
</evidence>
<dbReference type="AlphaFoldDB" id="A0A382Y355"/>
<proteinExistence type="inferred from homology"/>
<dbReference type="SUPFAM" id="SSF55681">
    <property type="entry name" value="Class II aaRS and biotin synthetases"/>
    <property type="match status" value="1"/>
</dbReference>
<evidence type="ECO:0000313" key="11">
    <source>
        <dbReference type="EMBL" id="SVD77560.1"/>
    </source>
</evidence>
<keyword evidence="6" id="KW-0067">ATP-binding</keyword>
<evidence type="ECO:0000256" key="5">
    <source>
        <dbReference type="ARBA" id="ARBA00022741"/>
    </source>
</evidence>
<dbReference type="PROSITE" id="PS50860">
    <property type="entry name" value="AA_TRNA_LIGASE_II_ALA"/>
    <property type="match status" value="1"/>
</dbReference>
<dbReference type="PANTHER" id="PTHR11777">
    <property type="entry name" value="ALANYL-TRNA SYNTHETASE"/>
    <property type="match status" value="1"/>
</dbReference>
<dbReference type="CDD" id="cd00673">
    <property type="entry name" value="AlaRS_core"/>
    <property type="match status" value="1"/>
</dbReference>
<dbReference type="GO" id="GO:0005829">
    <property type="term" value="C:cytosol"/>
    <property type="evidence" value="ECO:0007669"/>
    <property type="project" value="TreeGrafter"/>
</dbReference>
<evidence type="ECO:0000256" key="4">
    <source>
        <dbReference type="ARBA" id="ARBA00022598"/>
    </source>
</evidence>
<dbReference type="InterPro" id="IPR045864">
    <property type="entry name" value="aa-tRNA-synth_II/BPL/LPL"/>
</dbReference>
<evidence type="ECO:0000256" key="3">
    <source>
        <dbReference type="ARBA" id="ARBA00022555"/>
    </source>
</evidence>
<accession>A0A382Y355</accession>
<evidence type="ECO:0000256" key="8">
    <source>
        <dbReference type="ARBA" id="ARBA00022917"/>
    </source>
</evidence>
<dbReference type="EMBL" id="UINC01172471">
    <property type="protein sequence ID" value="SVD77560.1"/>
    <property type="molecule type" value="Genomic_DNA"/>
</dbReference>
<evidence type="ECO:0000259" key="10">
    <source>
        <dbReference type="PROSITE" id="PS50860"/>
    </source>
</evidence>
<dbReference type="GO" id="GO:0005524">
    <property type="term" value="F:ATP binding"/>
    <property type="evidence" value="ECO:0007669"/>
    <property type="project" value="UniProtKB-KW"/>
</dbReference>
<feature type="non-terminal residue" evidence="11">
    <location>
        <position position="1"/>
    </location>
</feature>
<dbReference type="InterPro" id="IPR018162">
    <property type="entry name" value="Ala-tRNA-ligase_IIc_anticod-bd"/>
</dbReference>
<evidence type="ECO:0000256" key="6">
    <source>
        <dbReference type="ARBA" id="ARBA00022840"/>
    </source>
</evidence>